<protein>
    <submittedName>
        <fullName evidence="1">Uncharacterized protein</fullName>
    </submittedName>
</protein>
<gene>
    <name evidence="1" type="ORF">HCDG_07632</name>
</gene>
<dbReference type="VEuPathDB" id="FungiDB:HCDG_07632"/>
<proteinExistence type="predicted"/>
<dbReference type="STRING" id="544712.C6HN51"/>
<dbReference type="OMA" id="EVQYICE"/>
<dbReference type="AlphaFoldDB" id="C6HN51"/>
<accession>C6HN51</accession>
<evidence type="ECO:0000313" key="2">
    <source>
        <dbReference type="Proteomes" id="UP000002624"/>
    </source>
</evidence>
<reference evidence="2" key="1">
    <citation type="submission" date="2009-05" db="EMBL/GenBank/DDBJ databases">
        <title>The genome sequence of Ajellomyces capsulatus strain H143.</title>
        <authorList>
            <person name="Champion M."/>
            <person name="Cuomo C.A."/>
            <person name="Ma L.-J."/>
            <person name="Henn M.R."/>
            <person name="Sil A."/>
            <person name="Goldman B."/>
            <person name="Young S.K."/>
            <person name="Kodira C.D."/>
            <person name="Zeng Q."/>
            <person name="Koehrsen M."/>
            <person name="Alvarado L."/>
            <person name="Berlin A.M."/>
            <person name="Borenstein D."/>
            <person name="Chen Z."/>
            <person name="Engels R."/>
            <person name="Freedman E."/>
            <person name="Gellesch M."/>
            <person name="Goldberg J."/>
            <person name="Griggs A."/>
            <person name="Gujja S."/>
            <person name="Heiman D.I."/>
            <person name="Hepburn T.A."/>
            <person name="Howarth C."/>
            <person name="Jen D."/>
            <person name="Larson L."/>
            <person name="Lewis B."/>
            <person name="Mehta T."/>
            <person name="Park D."/>
            <person name="Pearson M."/>
            <person name="Roberts A."/>
            <person name="Saif S."/>
            <person name="Shea T.D."/>
            <person name="Shenoy N."/>
            <person name="Sisk P."/>
            <person name="Stolte C."/>
            <person name="Sykes S."/>
            <person name="Walk T."/>
            <person name="White J."/>
            <person name="Yandava C."/>
            <person name="Klein B."/>
            <person name="McEwen J.G."/>
            <person name="Puccia R."/>
            <person name="Goldman G.H."/>
            <person name="Felipe M.S."/>
            <person name="Nino-Vega G."/>
            <person name="San-Blas G."/>
            <person name="Taylor J.W."/>
            <person name="Mendoza L."/>
            <person name="Galagan J.E."/>
            <person name="Nusbaum C."/>
            <person name="Birren B.W."/>
        </authorList>
    </citation>
    <scope>NUCLEOTIDE SEQUENCE [LARGE SCALE GENOMIC DNA]</scope>
    <source>
        <strain evidence="2">H143</strain>
    </source>
</reference>
<dbReference type="Proteomes" id="UP000002624">
    <property type="component" value="Unassembled WGS sequence"/>
</dbReference>
<name>C6HN51_AJECH</name>
<dbReference type="HOGENOM" id="CLU_1981021_0_0_1"/>
<dbReference type="EMBL" id="GG692432">
    <property type="protein sequence ID" value="EER37897.1"/>
    <property type="molecule type" value="Genomic_DNA"/>
</dbReference>
<organism evidence="1 2">
    <name type="scientific">Ajellomyces capsulatus (strain H143)</name>
    <name type="common">Darling's disease fungus</name>
    <name type="synonym">Histoplasma capsulatum</name>
    <dbReference type="NCBI Taxonomy" id="544712"/>
    <lineage>
        <taxon>Eukaryota</taxon>
        <taxon>Fungi</taxon>
        <taxon>Dikarya</taxon>
        <taxon>Ascomycota</taxon>
        <taxon>Pezizomycotina</taxon>
        <taxon>Eurotiomycetes</taxon>
        <taxon>Eurotiomycetidae</taxon>
        <taxon>Onygenales</taxon>
        <taxon>Ajellomycetaceae</taxon>
        <taxon>Histoplasma</taxon>
    </lineage>
</organism>
<sequence>MTQENRGSSRLYRVLKYMNLLAALESSTTPSHALESSATPSQAPDLPATPLKQLIHDQHQDILLLHSLGGTYKKIFNHLKIIYQEVQYICELNTATSKKYISQPGQLTEKQMNEIIKFITVFKVNH</sequence>
<evidence type="ECO:0000313" key="1">
    <source>
        <dbReference type="EMBL" id="EER37897.1"/>
    </source>
</evidence>